<keyword evidence="7" id="KW-1185">Reference proteome</keyword>
<keyword evidence="1 2" id="KW-0103">Bromodomain</keyword>
<feature type="region of interest" description="Disordered" evidence="3">
    <location>
        <begin position="1"/>
        <end position="309"/>
    </location>
</feature>
<feature type="compositionally biased region" description="Basic and acidic residues" evidence="3">
    <location>
        <begin position="79"/>
        <end position="92"/>
    </location>
</feature>
<accession>A0A507B7Z6</accession>
<dbReference type="InterPro" id="IPR036427">
    <property type="entry name" value="Bromodomain-like_sf"/>
</dbReference>
<dbReference type="InParanoid" id="A0A507B7Z6"/>
<feature type="compositionally biased region" description="Acidic residues" evidence="3">
    <location>
        <begin position="958"/>
        <end position="970"/>
    </location>
</feature>
<dbReference type="GO" id="GO:0005634">
    <property type="term" value="C:nucleus"/>
    <property type="evidence" value="ECO:0007669"/>
    <property type="project" value="TreeGrafter"/>
</dbReference>
<organism evidence="6 7">
    <name type="scientific">Thyridium curvatum</name>
    <dbReference type="NCBI Taxonomy" id="1093900"/>
    <lineage>
        <taxon>Eukaryota</taxon>
        <taxon>Fungi</taxon>
        <taxon>Dikarya</taxon>
        <taxon>Ascomycota</taxon>
        <taxon>Pezizomycotina</taxon>
        <taxon>Sordariomycetes</taxon>
        <taxon>Sordariomycetidae</taxon>
        <taxon>Thyridiales</taxon>
        <taxon>Thyridiaceae</taxon>
        <taxon>Thyridium</taxon>
    </lineage>
</organism>
<dbReference type="GO" id="GO:0000785">
    <property type="term" value="C:chromatin"/>
    <property type="evidence" value="ECO:0007669"/>
    <property type="project" value="TreeGrafter"/>
</dbReference>
<feature type="region of interest" description="Disordered" evidence="3">
    <location>
        <begin position="887"/>
        <end position="970"/>
    </location>
</feature>
<feature type="compositionally biased region" description="Gly residues" evidence="3">
    <location>
        <begin position="779"/>
        <end position="805"/>
    </location>
</feature>
<feature type="compositionally biased region" description="Acidic residues" evidence="3">
    <location>
        <begin position="685"/>
        <end position="700"/>
    </location>
</feature>
<dbReference type="GO" id="GO:0006355">
    <property type="term" value="P:regulation of DNA-templated transcription"/>
    <property type="evidence" value="ECO:0007669"/>
    <property type="project" value="TreeGrafter"/>
</dbReference>
<feature type="domain" description="Bromo" evidence="4">
    <location>
        <begin position="571"/>
        <end position="638"/>
    </location>
</feature>
<dbReference type="InterPro" id="IPR038336">
    <property type="entry name" value="NET_sf"/>
</dbReference>
<dbReference type="GO" id="GO:0006338">
    <property type="term" value="P:chromatin remodeling"/>
    <property type="evidence" value="ECO:0007669"/>
    <property type="project" value="TreeGrafter"/>
</dbReference>
<dbReference type="Gene3D" id="1.20.1270.220">
    <property type="match status" value="1"/>
</dbReference>
<dbReference type="Pfam" id="PF17035">
    <property type="entry name" value="BET"/>
    <property type="match status" value="1"/>
</dbReference>
<dbReference type="Gene3D" id="1.20.920.10">
    <property type="entry name" value="Bromodomain-like"/>
    <property type="match status" value="2"/>
</dbReference>
<dbReference type="InterPro" id="IPR050935">
    <property type="entry name" value="Bromo_chromatin_reader"/>
</dbReference>
<dbReference type="PROSITE" id="PS51525">
    <property type="entry name" value="NET"/>
    <property type="match status" value="1"/>
</dbReference>
<evidence type="ECO:0008006" key="8">
    <source>
        <dbReference type="Google" id="ProtNLM"/>
    </source>
</evidence>
<sequence>MTTAQQPDGGLVDQKQQPVALKMASPDQSLPAAAQPTNGINGHTSPKVAPATTSAVEDNTLSKLDASKEETEAPTEAPKSPEKTDVQAEETQKQPAADEPSPKPAESTETTAVEAAVPAPEAPKDDPPPVESLAPAAPKDASPAPSPSLSPPKEPEAPAAVASEPKASPDLPPTEEPSEEKSAPEPKPAEDVDMIDAPQPEAPAPMEQNEDVQPTQATEASEAPALSSVGEPSQDPTVISNAALENSQEDVSAPATADTSMTDAPSQPAPKVAREREEDDVEEPVAKRARTEEAASQPEESSISAQPLLHSADEPAALDNIEVEKPHVARPTRVPGEPGSMGDFSQDEKPISQFANREIRKVLANVKKTKAGAIFKDPVKTKWPHLWDAYIAKVDRPVDISHLEHGLRQNTYERFGQFVEEVFLLYENSLQFNGPQHDVTGHAKSLVENIFTRMAEVPAEQPAKPERNNAKAQGARTHEPRAAAQGRRESRGAAVSPSDQVVESPVYAIPPSGMPMIRRDSAKVDDDRPKRPIHPPKSKDLGYEPKNLKKKKSSLDHRFCDEVLKELLKGKNWDANQFFERPVDPVQDGAPDYFKFIKKPMDLRTMQEKLQSGEYDSFKEFDADFKLIIKNCIKFNGPLDNGHLVTSAAAKLQDLYNAKVAEKDQWMAAHAPLPTAASPGADAKDSDEEEEASEPEEEEAAPVSNATIEALAQRLKEERDRLSSLIDAPLPNMALIKTQETVVSMITTQIVEEKTKLAQQGGPRKKASKPKAAKAKKAGGAGAAAGGGKKAAGGAGAAKKSGGGAKKAPKGRAVMGQPEKDAITNGINLLEGSNLEKAIEIIKKDTHQEESEDGELELDIDQLSQDALRQLYELVVKHMPHLKVKEVKKAPAASAAGLEGAGKGAGHKPKKHKPMGKAEQESRIQKLQEIKAQFQRPGSGSQEPLPSVEGNQAAQAYDSDDESEADSEEE</sequence>
<dbReference type="InterPro" id="IPR018359">
    <property type="entry name" value="Bromodomain_CS"/>
</dbReference>
<feature type="compositionally biased region" description="Basic and acidic residues" evidence="3">
    <location>
        <begin position="179"/>
        <end position="190"/>
    </location>
</feature>
<feature type="compositionally biased region" description="Low complexity" evidence="3">
    <location>
        <begin position="104"/>
        <end position="119"/>
    </location>
</feature>
<dbReference type="PROSITE" id="PS00633">
    <property type="entry name" value="BROMODOMAIN_1"/>
    <property type="match status" value="1"/>
</dbReference>
<dbReference type="FunCoup" id="A0A507B7Z6">
    <property type="interactions" value="563"/>
</dbReference>
<feature type="compositionally biased region" description="Basic and acidic residues" evidence="3">
    <location>
        <begin position="476"/>
        <end position="491"/>
    </location>
</feature>
<feature type="compositionally biased region" description="Basic residues" evidence="3">
    <location>
        <begin position="905"/>
        <end position="915"/>
    </location>
</feature>
<protein>
    <recommendedName>
        <fullName evidence="8">Bromodomain-containing protein</fullName>
    </recommendedName>
</protein>
<dbReference type="PRINTS" id="PR00503">
    <property type="entry name" value="BROMODOMAIN"/>
</dbReference>
<feature type="domain" description="Bromo" evidence="4">
    <location>
        <begin position="367"/>
        <end position="440"/>
    </location>
</feature>
<proteinExistence type="predicted"/>
<reference evidence="6 7" key="1">
    <citation type="submission" date="2019-06" db="EMBL/GenBank/DDBJ databases">
        <title>Draft genome sequence of the filamentous fungus Phialemoniopsis curvata isolated from diesel fuel.</title>
        <authorList>
            <person name="Varaljay V.A."/>
            <person name="Lyon W.J."/>
            <person name="Crouch A.L."/>
            <person name="Drake C.E."/>
            <person name="Hollomon J.M."/>
            <person name="Nadeau L.J."/>
            <person name="Nunn H.S."/>
            <person name="Stevenson B.S."/>
            <person name="Bojanowski C.L."/>
            <person name="Crookes-Goodson W.J."/>
        </authorList>
    </citation>
    <scope>NUCLEOTIDE SEQUENCE [LARGE SCALE GENOMIC DNA]</scope>
    <source>
        <strain evidence="6 7">D216</strain>
    </source>
</reference>
<dbReference type="Proteomes" id="UP000319257">
    <property type="component" value="Unassembled WGS sequence"/>
</dbReference>
<evidence type="ECO:0000256" key="1">
    <source>
        <dbReference type="ARBA" id="ARBA00023117"/>
    </source>
</evidence>
<dbReference type="AlphaFoldDB" id="A0A507B7Z6"/>
<dbReference type="STRING" id="1093900.A0A507B7Z6"/>
<dbReference type="OrthoDB" id="784962at2759"/>
<evidence type="ECO:0000256" key="3">
    <source>
        <dbReference type="SAM" id="MobiDB-lite"/>
    </source>
</evidence>
<feature type="region of interest" description="Disordered" evidence="3">
    <location>
        <begin position="457"/>
        <end position="545"/>
    </location>
</feature>
<feature type="region of interest" description="Disordered" evidence="3">
    <location>
        <begin position="756"/>
        <end position="820"/>
    </location>
</feature>
<feature type="compositionally biased region" description="Polar residues" evidence="3">
    <location>
        <begin position="230"/>
        <end position="250"/>
    </location>
</feature>
<evidence type="ECO:0000259" key="5">
    <source>
        <dbReference type="PROSITE" id="PS51525"/>
    </source>
</evidence>
<feature type="compositionally biased region" description="Basic and acidic residues" evidence="3">
    <location>
        <begin position="284"/>
        <end position="293"/>
    </location>
</feature>
<dbReference type="InterPro" id="IPR001487">
    <property type="entry name" value="Bromodomain"/>
</dbReference>
<evidence type="ECO:0000256" key="2">
    <source>
        <dbReference type="PROSITE-ProRule" id="PRU00035"/>
    </source>
</evidence>
<feature type="compositionally biased region" description="Low complexity" evidence="3">
    <location>
        <begin position="157"/>
        <end position="169"/>
    </location>
</feature>
<dbReference type="PROSITE" id="PS50014">
    <property type="entry name" value="BROMODOMAIN_2"/>
    <property type="match status" value="2"/>
</dbReference>
<dbReference type="SMART" id="SM00297">
    <property type="entry name" value="BROMO"/>
    <property type="match status" value="2"/>
</dbReference>
<evidence type="ECO:0000313" key="7">
    <source>
        <dbReference type="Proteomes" id="UP000319257"/>
    </source>
</evidence>
<feature type="compositionally biased region" description="Basic residues" evidence="3">
    <location>
        <begin position="763"/>
        <end position="777"/>
    </location>
</feature>
<feature type="compositionally biased region" description="Basic and acidic residues" evidence="3">
    <location>
        <begin position="517"/>
        <end position="530"/>
    </location>
</feature>
<feature type="compositionally biased region" description="Polar residues" evidence="3">
    <location>
        <begin position="51"/>
        <end position="62"/>
    </location>
</feature>
<dbReference type="RefSeq" id="XP_030995240.1">
    <property type="nucleotide sequence ID" value="XM_031140585.1"/>
</dbReference>
<evidence type="ECO:0000259" key="4">
    <source>
        <dbReference type="PROSITE" id="PS50014"/>
    </source>
</evidence>
<feature type="compositionally biased region" description="Low complexity" evidence="3">
    <location>
        <begin position="131"/>
        <end position="143"/>
    </location>
</feature>
<gene>
    <name evidence="6" type="ORF">E0L32_006000</name>
</gene>
<feature type="compositionally biased region" description="Polar residues" evidence="3">
    <location>
        <begin position="35"/>
        <end position="44"/>
    </location>
</feature>
<dbReference type="PANTHER" id="PTHR22880">
    <property type="entry name" value="FALZ-RELATED BROMODOMAIN-CONTAINING PROTEINS"/>
    <property type="match status" value="1"/>
</dbReference>
<dbReference type="PANTHER" id="PTHR22880:SF225">
    <property type="entry name" value="BROMODOMAIN-CONTAINING PROTEIN BET-1-RELATED"/>
    <property type="match status" value="1"/>
</dbReference>
<dbReference type="EMBL" id="SKBQ01000033">
    <property type="protein sequence ID" value="TPX13529.1"/>
    <property type="molecule type" value="Genomic_DNA"/>
</dbReference>
<feature type="region of interest" description="Disordered" evidence="3">
    <location>
        <begin position="673"/>
        <end position="706"/>
    </location>
</feature>
<evidence type="ECO:0000313" key="6">
    <source>
        <dbReference type="EMBL" id="TPX13529.1"/>
    </source>
</evidence>
<dbReference type="CDD" id="cd04369">
    <property type="entry name" value="Bromodomain"/>
    <property type="match status" value="1"/>
</dbReference>
<dbReference type="Pfam" id="PF00439">
    <property type="entry name" value="Bromodomain"/>
    <property type="match status" value="2"/>
</dbReference>
<name>A0A507B7Z6_9PEZI</name>
<comment type="caution">
    <text evidence="6">The sequence shown here is derived from an EMBL/GenBank/DDBJ whole genome shotgun (WGS) entry which is preliminary data.</text>
</comment>
<feature type="region of interest" description="Disordered" evidence="3">
    <location>
        <begin position="326"/>
        <end position="346"/>
    </location>
</feature>
<dbReference type="GeneID" id="41973447"/>
<feature type="domain" description="NET" evidence="5">
    <location>
        <begin position="805"/>
        <end position="886"/>
    </location>
</feature>
<dbReference type="InterPro" id="IPR027353">
    <property type="entry name" value="NET_dom"/>
</dbReference>
<feature type="compositionally biased region" description="Basic and acidic residues" evidence="3">
    <location>
        <begin position="916"/>
        <end position="929"/>
    </location>
</feature>
<dbReference type="SUPFAM" id="SSF47370">
    <property type="entry name" value="Bromodomain"/>
    <property type="match status" value="2"/>
</dbReference>